<proteinExistence type="predicted"/>
<organism evidence="2">
    <name type="scientific">uncultured Thiotrichaceae bacterium</name>
    <dbReference type="NCBI Taxonomy" id="298394"/>
    <lineage>
        <taxon>Bacteria</taxon>
        <taxon>Pseudomonadati</taxon>
        <taxon>Pseudomonadota</taxon>
        <taxon>Gammaproteobacteria</taxon>
        <taxon>Thiotrichales</taxon>
        <taxon>Thiotrichaceae</taxon>
        <taxon>environmental samples</taxon>
    </lineage>
</organism>
<accession>A0A6S6SEV7</accession>
<feature type="region of interest" description="Disordered" evidence="1">
    <location>
        <begin position="235"/>
        <end position="269"/>
    </location>
</feature>
<gene>
    <name evidence="2" type="ORF">HELGO_WM28734</name>
</gene>
<dbReference type="EMBL" id="CACVAT010000033">
    <property type="protein sequence ID" value="CAA6801515.1"/>
    <property type="molecule type" value="Genomic_DNA"/>
</dbReference>
<sequence length="406" mass="44181">MNDAKGHASNLLVISLATAIVGAGVLSWTLTQSNVFKQRPKPESSLSTKYSVSESIMTNQPAQSATKIKTPELKPVQVETQEVTPKPPQKRDKAIVATAETLPTEKLPPAMTHNEPKPIVVESTDPKTPTVENTQIVVTPPTAEIVETKEARLATSNAEVAANLVEKIATEKPNIEVISETTTPIAIEVTSNQESSTKTVINETTPTTTKTTNTQEPPTEIADSEITPKIIEATSTEELPTEATDNETPPKTVEVASTEEPPAEITDEETVPETIEVTSTEEPAIEITNQTLVETTTDSTSETNAPAEPQQEDKLQKNGWIYAGQYEDGKWVKRGLQVPQDKLPDAGHIYTLIWGTNVRLAPPGKRKVNGNNLAKNIDYLAENQEIKITSIKNSGKTGHIWLEIQY</sequence>
<protein>
    <submittedName>
        <fullName evidence="2">Uncharacterized protein</fullName>
    </submittedName>
</protein>
<name>A0A6S6SEV7_9GAMM</name>
<evidence type="ECO:0000313" key="2">
    <source>
        <dbReference type="EMBL" id="CAA6801515.1"/>
    </source>
</evidence>
<dbReference type="AlphaFoldDB" id="A0A6S6SEV7"/>
<reference evidence="2" key="1">
    <citation type="submission" date="2020-01" db="EMBL/GenBank/DDBJ databases">
        <authorList>
            <person name="Meier V. D."/>
            <person name="Meier V D."/>
        </authorList>
    </citation>
    <scope>NUCLEOTIDE SEQUENCE</scope>
    <source>
        <strain evidence="2">HLG_WM_MAG_09</strain>
    </source>
</reference>
<evidence type="ECO:0000256" key="1">
    <source>
        <dbReference type="SAM" id="MobiDB-lite"/>
    </source>
</evidence>